<protein>
    <submittedName>
        <fullName evidence="2">Uncharacterized protein</fullName>
    </submittedName>
</protein>
<dbReference type="Proteomes" id="UP001295423">
    <property type="component" value="Unassembled WGS sequence"/>
</dbReference>
<feature type="region of interest" description="Disordered" evidence="1">
    <location>
        <begin position="1"/>
        <end position="22"/>
    </location>
</feature>
<gene>
    <name evidence="2" type="ORF">CYCCA115_LOCUS18708</name>
</gene>
<evidence type="ECO:0000256" key="1">
    <source>
        <dbReference type="SAM" id="MobiDB-lite"/>
    </source>
</evidence>
<sequence length="126" mass="14003">MSPNMNNSFKDASATASPSNYLSPSDSLIDILLEASRPHDTLPAPPAEEDELVVPRMMIPLLPMSNQRMTERTQNLQDTLTTVIGILEDTSSFHPRHRCAVVSRRSALLRNYKKERGSKGGPTKKQ</sequence>
<keyword evidence="3" id="KW-1185">Reference proteome</keyword>
<evidence type="ECO:0000313" key="3">
    <source>
        <dbReference type="Proteomes" id="UP001295423"/>
    </source>
</evidence>
<reference evidence="2" key="1">
    <citation type="submission" date="2023-08" db="EMBL/GenBank/DDBJ databases">
        <authorList>
            <person name="Audoor S."/>
            <person name="Bilcke G."/>
        </authorList>
    </citation>
    <scope>NUCLEOTIDE SEQUENCE</scope>
</reference>
<organism evidence="2 3">
    <name type="scientific">Cylindrotheca closterium</name>
    <dbReference type="NCBI Taxonomy" id="2856"/>
    <lineage>
        <taxon>Eukaryota</taxon>
        <taxon>Sar</taxon>
        <taxon>Stramenopiles</taxon>
        <taxon>Ochrophyta</taxon>
        <taxon>Bacillariophyta</taxon>
        <taxon>Bacillariophyceae</taxon>
        <taxon>Bacillariophycidae</taxon>
        <taxon>Bacillariales</taxon>
        <taxon>Bacillariaceae</taxon>
        <taxon>Cylindrotheca</taxon>
    </lineage>
</organism>
<name>A0AAD2G2Q1_9STRA</name>
<comment type="caution">
    <text evidence="2">The sequence shown here is derived from an EMBL/GenBank/DDBJ whole genome shotgun (WGS) entry which is preliminary data.</text>
</comment>
<accession>A0AAD2G2Q1</accession>
<proteinExistence type="predicted"/>
<dbReference type="EMBL" id="CAKOGP040002058">
    <property type="protein sequence ID" value="CAJ1960392.1"/>
    <property type="molecule type" value="Genomic_DNA"/>
</dbReference>
<evidence type="ECO:0000313" key="2">
    <source>
        <dbReference type="EMBL" id="CAJ1960392.1"/>
    </source>
</evidence>
<dbReference type="AlphaFoldDB" id="A0AAD2G2Q1"/>
<feature type="compositionally biased region" description="Polar residues" evidence="1">
    <location>
        <begin position="1"/>
        <end position="21"/>
    </location>
</feature>